<protein>
    <submittedName>
        <fullName evidence="1">Membrane dipeptidase</fullName>
    </submittedName>
</protein>
<dbReference type="InterPro" id="IPR008257">
    <property type="entry name" value="Pept_M19"/>
</dbReference>
<dbReference type="PROSITE" id="PS51365">
    <property type="entry name" value="RENAL_DIPEPTIDASE_2"/>
    <property type="match status" value="1"/>
</dbReference>
<dbReference type="GO" id="GO:0070573">
    <property type="term" value="F:metallodipeptidase activity"/>
    <property type="evidence" value="ECO:0007669"/>
    <property type="project" value="InterPro"/>
</dbReference>
<reference evidence="1" key="1">
    <citation type="submission" date="2021-01" db="EMBL/GenBank/DDBJ databases">
        <title>Tabrizicola alba sp. nov. a motile alkaliphilic bacterium isolated from a soda lake.</title>
        <authorList>
            <person name="Szuroczki S."/>
            <person name="Abbaszade G."/>
            <person name="Schumann P."/>
            <person name="Toth E."/>
        </authorList>
    </citation>
    <scope>NUCLEOTIDE SEQUENCE</scope>
    <source>
        <strain evidence="1">DMG-N-6</strain>
    </source>
</reference>
<dbReference type="Proteomes" id="UP000648908">
    <property type="component" value="Unassembled WGS sequence"/>
</dbReference>
<evidence type="ECO:0000313" key="1">
    <source>
        <dbReference type="EMBL" id="MBL4919058.1"/>
    </source>
</evidence>
<accession>A0A8K0VBV7</accession>
<dbReference type="SUPFAM" id="SSF51556">
    <property type="entry name" value="Metallo-dependent hydrolases"/>
    <property type="match status" value="1"/>
</dbReference>
<dbReference type="EMBL" id="JAESVN010000012">
    <property type="protein sequence ID" value="MBL4919058.1"/>
    <property type="molecule type" value="Genomic_DNA"/>
</dbReference>
<proteinExistence type="predicted"/>
<dbReference type="Gene3D" id="3.20.20.140">
    <property type="entry name" value="Metal-dependent hydrolases"/>
    <property type="match status" value="1"/>
</dbReference>
<evidence type="ECO:0000313" key="2">
    <source>
        <dbReference type="Proteomes" id="UP000648908"/>
    </source>
</evidence>
<keyword evidence="2" id="KW-1185">Reference proteome</keyword>
<comment type="caution">
    <text evidence="1">The sequence shown here is derived from an EMBL/GenBank/DDBJ whole genome shotgun (WGS) entry which is preliminary data.</text>
</comment>
<dbReference type="GO" id="GO:0006508">
    <property type="term" value="P:proteolysis"/>
    <property type="evidence" value="ECO:0007669"/>
    <property type="project" value="InterPro"/>
</dbReference>
<dbReference type="AlphaFoldDB" id="A0A8K0VBV7"/>
<dbReference type="PANTHER" id="PTHR10443:SF12">
    <property type="entry name" value="DIPEPTIDASE"/>
    <property type="match status" value="1"/>
</dbReference>
<gene>
    <name evidence="1" type="ORF">JL811_17690</name>
</gene>
<sequence length="344" mass="36279">MSDCPVFDGHNDLLSKLWASGDRHGTAFFEGRGDDLDLVKCRAGGFAGGFFAIWAPGDPATAPDPMATYRAFGPIDPEGARQATIEQAAILHRMAANRPDVIRICRSAAEITAARAAGAIAAILHIEGSEGIGPGLDELYLYHAAGLRSLGPVWSRDNIFGHGVPFNFPASPDTGPGLTAAGFDLLRICNRLGILFDLSHLNEAGFWDVAGRSEAPLVATHSGAHAVTPATRNLTDRQLDAIAESGGLVGLNFGVAFIRPDGIKNPDTGPEHMLRHLDHLIARLGEGGVALGSDFDGTMIPAFMGSSAGLPELVAAMEGSGYGPDLIRRITWDNWQDVLARTIG</sequence>
<dbReference type="InterPro" id="IPR032466">
    <property type="entry name" value="Metal_Hydrolase"/>
</dbReference>
<dbReference type="RefSeq" id="WP_202690039.1">
    <property type="nucleotide sequence ID" value="NZ_JAESVN010000012.1"/>
</dbReference>
<dbReference type="PANTHER" id="PTHR10443">
    <property type="entry name" value="MICROSOMAL DIPEPTIDASE"/>
    <property type="match status" value="1"/>
</dbReference>
<dbReference type="Pfam" id="PF01244">
    <property type="entry name" value="Peptidase_M19"/>
    <property type="match status" value="1"/>
</dbReference>
<name>A0A8K0VBV7_9RHOB</name>
<organism evidence="1 2">
    <name type="scientific">Szabonella alba</name>
    <dbReference type="NCBI Taxonomy" id="2804194"/>
    <lineage>
        <taxon>Bacteria</taxon>
        <taxon>Pseudomonadati</taxon>
        <taxon>Pseudomonadota</taxon>
        <taxon>Alphaproteobacteria</taxon>
        <taxon>Rhodobacterales</taxon>
        <taxon>Paracoccaceae</taxon>
        <taxon>Szabonella</taxon>
    </lineage>
</organism>